<evidence type="ECO:0000313" key="8">
    <source>
        <dbReference type="EMBL" id="KAL1845113.1"/>
    </source>
</evidence>
<evidence type="ECO:0000256" key="5">
    <source>
        <dbReference type="ARBA" id="ARBA00038359"/>
    </source>
</evidence>
<evidence type="ECO:0000256" key="3">
    <source>
        <dbReference type="ARBA" id="ARBA00022989"/>
    </source>
</evidence>
<evidence type="ECO:0000313" key="9">
    <source>
        <dbReference type="Proteomes" id="UP001586593"/>
    </source>
</evidence>
<dbReference type="Pfam" id="PF20684">
    <property type="entry name" value="Fung_rhodopsin"/>
    <property type="match status" value="1"/>
</dbReference>
<evidence type="ECO:0000256" key="6">
    <source>
        <dbReference type="SAM" id="Phobius"/>
    </source>
</evidence>
<evidence type="ECO:0000256" key="1">
    <source>
        <dbReference type="ARBA" id="ARBA00004141"/>
    </source>
</evidence>
<organism evidence="8 9">
    <name type="scientific">Phialemonium thermophilum</name>
    <dbReference type="NCBI Taxonomy" id="223376"/>
    <lineage>
        <taxon>Eukaryota</taxon>
        <taxon>Fungi</taxon>
        <taxon>Dikarya</taxon>
        <taxon>Ascomycota</taxon>
        <taxon>Pezizomycotina</taxon>
        <taxon>Sordariomycetes</taxon>
        <taxon>Sordariomycetidae</taxon>
        <taxon>Cephalothecales</taxon>
        <taxon>Cephalothecaceae</taxon>
        <taxon>Phialemonium</taxon>
    </lineage>
</organism>
<evidence type="ECO:0000256" key="4">
    <source>
        <dbReference type="ARBA" id="ARBA00023136"/>
    </source>
</evidence>
<dbReference type="EMBL" id="JAZHXJ010001255">
    <property type="protein sequence ID" value="KAL1845113.1"/>
    <property type="molecule type" value="Genomic_DNA"/>
</dbReference>
<reference evidence="8 9" key="1">
    <citation type="journal article" date="2024" name="Commun. Biol.">
        <title>Comparative genomic analysis of thermophilic fungi reveals convergent evolutionary adaptations and gene losses.</title>
        <authorList>
            <person name="Steindorff A.S."/>
            <person name="Aguilar-Pontes M.V."/>
            <person name="Robinson A.J."/>
            <person name="Andreopoulos B."/>
            <person name="LaButti K."/>
            <person name="Kuo A."/>
            <person name="Mondo S."/>
            <person name="Riley R."/>
            <person name="Otillar R."/>
            <person name="Haridas S."/>
            <person name="Lipzen A."/>
            <person name="Grimwood J."/>
            <person name="Schmutz J."/>
            <person name="Clum A."/>
            <person name="Reid I.D."/>
            <person name="Moisan M.C."/>
            <person name="Butler G."/>
            <person name="Nguyen T.T.M."/>
            <person name="Dewar K."/>
            <person name="Conant G."/>
            <person name="Drula E."/>
            <person name="Henrissat B."/>
            <person name="Hansel C."/>
            <person name="Singer S."/>
            <person name="Hutchinson M.I."/>
            <person name="de Vries R.P."/>
            <person name="Natvig D.O."/>
            <person name="Powell A.J."/>
            <person name="Tsang A."/>
            <person name="Grigoriev I.V."/>
        </authorList>
    </citation>
    <scope>NUCLEOTIDE SEQUENCE [LARGE SCALE GENOMIC DNA]</scope>
    <source>
        <strain evidence="8 9">ATCC 24622</strain>
    </source>
</reference>
<dbReference type="PANTHER" id="PTHR33048">
    <property type="entry name" value="PTH11-LIKE INTEGRAL MEMBRANE PROTEIN (AFU_ORTHOLOGUE AFUA_5G11245)"/>
    <property type="match status" value="1"/>
</dbReference>
<keyword evidence="2 6" id="KW-0812">Transmembrane</keyword>
<gene>
    <name evidence="8" type="ORF">VTK73DRAFT_1097</name>
</gene>
<dbReference type="InterPro" id="IPR052337">
    <property type="entry name" value="SAT4-like"/>
</dbReference>
<feature type="transmembrane region" description="Helical" evidence="6">
    <location>
        <begin position="42"/>
        <end position="64"/>
    </location>
</feature>
<feature type="transmembrane region" description="Helical" evidence="6">
    <location>
        <begin position="202"/>
        <end position="221"/>
    </location>
</feature>
<dbReference type="Proteomes" id="UP001586593">
    <property type="component" value="Unassembled WGS sequence"/>
</dbReference>
<keyword evidence="4 6" id="KW-0472">Membrane</keyword>
<feature type="transmembrane region" description="Helical" evidence="6">
    <location>
        <begin position="76"/>
        <end position="96"/>
    </location>
</feature>
<comment type="subcellular location">
    <subcellularLocation>
        <location evidence="1">Membrane</location>
        <topology evidence="1">Multi-pass membrane protein</topology>
    </subcellularLocation>
</comment>
<accession>A0ABR3VTW5</accession>
<feature type="transmembrane region" description="Helical" evidence="6">
    <location>
        <begin position="157"/>
        <end position="182"/>
    </location>
</feature>
<feature type="transmembrane region" description="Helical" evidence="6">
    <location>
        <begin position="125"/>
        <end position="145"/>
    </location>
</feature>
<comment type="similarity">
    <text evidence="5">Belongs to the SAT4 family.</text>
</comment>
<dbReference type="PANTHER" id="PTHR33048:SF108">
    <property type="entry name" value="INTEGRAL MEMBRANE PROTEIN"/>
    <property type="match status" value="1"/>
</dbReference>
<dbReference type="InterPro" id="IPR049326">
    <property type="entry name" value="Rhodopsin_dom_fungi"/>
</dbReference>
<protein>
    <recommendedName>
        <fullName evidence="7">Rhodopsin domain-containing protein</fullName>
    </recommendedName>
</protein>
<keyword evidence="3 6" id="KW-1133">Transmembrane helix</keyword>
<feature type="transmembrane region" description="Helical" evidence="6">
    <location>
        <begin position="233"/>
        <end position="254"/>
    </location>
</feature>
<feature type="domain" description="Rhodopsin" evidence="7">
    <location>
        <begin position="60"/>
        <end position="243"/>
    </location>
</feature>
<evidence type="ECO:0000256" key="2">
    <source>
        <dbReference type="ARBA" id="ARBA00022692"/>
    </source>
</evidence>
<comment type="caution">
    <text evidence="8">The sequence shown here is derived from an EMBL/GenBank/DDBJ whole genome shotgun (WGS) entry which is preliminary data.</text>
</comment>
<sequence>MAIIGNGVARASTLLAAAGNLTSSSQETTTYPKPHTLWLQNIAIALEVIMPAISLIVCSLRAYIRFSTKYLGWDDFWIFSAMFLCMPQAATAVQYIKEGYIGIHNREIPPHDPTEANILNFINGLLYNPILSMVKISVLTFLLRLASTKPAVRVTVWILMIFTACMMIVIFFCVIFVCHPIAANWDKTIKAHCFNRNTFSMWTASVNLLTDFLTLAIPFWIFLGLRMARKVKIALLCVFAMGFSTGFELQHWLYHAGDGDQPRDHLGIRTRPLAARSALVP</sequence>
<keyword evidence="9" id="KW-1185">Reference proteome</keyword>
<name>A0ABR3VTW5_9PEZI</name>
<proteinExistence type="inferred from homology"/>
<evidence type="ECO:0000259" key="7">
    <source>
        <dbReference type="Pfam" id="PF20684"/>
    </source>
</evidence>